<dbReference type="InterPro" id="IPR002525">
    <property type="entry name" value="Transp_IS110-like_N"/>
</dbReference>
<dbReference type="PANTHER" id="PTHR33055">
    <property type="entry name" value="TRANSPOSASE FOR INSERTION SEQUENCE ELEMENT IS1111A"/>
    <property type="match status" value="1"/>
</dbReference>
<gene>
    <name evidence="2" type="ORF">XsacCFBP4641_09765</name>
</gene>
<accession>A0A2P5Z4X3</accession>
<protein>
    <submittedName>
        <fullName evidence="2">IS110 family transposase</fullName>
    </submittedName>
</protein>
<dbReference type="STRING" id="56458.SB85_11345"/>
<dbReference type="AlphaFoldDB" id="A0A2P5Z4X3"/>
<feature type="non-terminal residue" evidence="2">
    <location>
        <position position="102"/>
    </location>
</feature>
<organism evidence="2 3">
    <name type="scientific">Xanthomonas sacchari</name>
    <dbReference type="NCBI Taxonomy" id="56458"/>
    <lineage>
        <taxon>Bacteria</taxon>
        <taxon>Pseudomonadati</taxon>
        <taxon>Pseudomonadota</taxon>
        <taxon>Gammaproteobacteria</taxon>
        <taxon>Lysobacterales</taxon>
        <taxon>Lysobacteraceae</taxon>
        <taxon>Xanthomonas</taxon>
    </lineage>
</organism>
<feature type="domain" description="Transposase IS110-like N-terminal" evidence="1">
    <location>
        <begin position="5"/>
        <end position="101"/>
    </location>
</feature>
<dbReference type="InterPro" id="IPR047650">
    <property type="entry name" value="Transpos_IS110"/>
</dbReference>
<dbReference type="Pfam" id="PF01548">
    <property type="entry name" value="DEDD_Tnp_IS110"/>
    <property type="match status" value="1"/>
</dbReference>
<name>A0A2P5Z4X3_9XANT</name>
<evidence type="ECO:0000313" key="2">
    <source>
        <dbReference type="EMBL" id="PPU82924.1"/>
    </source>
</evidence>
<comment type="caution">
    <text evidence="2">The sequence shown here is derived from an EMBL/GenBank/DDBJ whole genome shotgun (WGS) entry which is preliminary data.</text>
</comment>
<evidence type="ECO:0000259" key="1">
    <source>
        <dbReference type="Pfam" id="PF01548"/>
    </source>
</evidence>
<dbReference type="GO" id="GO:0003677">
    <property type="term" value="F:DNA binding"/>
    <property type="evidence" value="ECO:0007669"/>
    <property type="project" value="InterPro"/>
</dbReference>
<dbReference type="EMBL" id="MDEK01000007">
    <property type="protein sequence ID" value="PPU82924.1"/>
    <property type="molecule type" value="Genomic_DNA"/>
</dbReference>
<dbReference type="RefSeq" id="WP_146095608.1">
    <property type="nucleotide sequence ID" value="NZ_MDEK01000007.1"/>
</dbReference>
<reference evidence="2 3" key="1">
    <citation type="submission" date="2016-08" db="EMBL/GenBank/DDBJ databases">
        <authorList>
            <person name="Seilhamer J.J."/>
        </authorList>
    </citation>
    <scope>NUCLEOTIDE SEQUENCE [LARGE SCALE GENOMIC DNA]</scope>
    <source>
        <strain evidence="2 3">CFBP4641</strain>
    </source>
</reference>
<dbReference type="OrthoDB" id="9795150at2"/>
<dbReference type="GO" id="GO:0006313">
    <property type="term" value="P:DNA transposition"/>
    <property type="evidence" value="ECO:0007669"/>
    <property type="project" value="InterPro"/>
</dbReference>
<dbReference type="Proteomes" id="UP000247346">
    <property type="component" value="Unassembled WGS sequence"/>
</dbReference>
<dbReference type="GO" id="GO:0004803">
    <property type="term" value="F:transposase activity"/>
    <property type="evidence" value="ECO:0007669"/>
    <property type="project" value="InterPro"/>
</dbReference>
<proteinExistence type="predicted"/>
<evidence type="ECO:0000313" key="3">
    <source>
        <dbReference type="Proteomes" id="UP000247346"/>
    </source>
</evidence>
<sequence length="102" mass="11242">MSPVIGIDVAKRSFDVAIDLTNGKHRTKAKLSNDAKGFQALQAWLQTHAQPDSWIAMEATGTYHQALAEFLHAQGYRVCVLNPAQTAAYARSQLSRVKTDRS</sequence>